<feature type="region of interest" description="Disordered" evidence="1">
    <location>
        <begin position="224"/>
        <end position="256"/>
    </location>
</feature>
<feature type="compositionally biased region" description="Basic and acidic residues" evidence="1">
    <location>
        <begin position="72"/>
        <end position="120"/>
    </location>
</feature>
<evidence type="ECO:0000313" key="3">
    <source>
        <dbReference type="Proteomes" id="UP000826195"/>
    </source>
</evidence>
<organism evidence="2 3">
    <name type="scientific">Cotesia glomerata</name>
    <name type="common">Lepidopteran parasitic wasp</name>
    <name type="synonym">Apanteles glomeratus</name>
    <dbReference type="NCBI Taxonomy" id="32391"/>
    <lineage>
        <taxon>Eukaryota</taxon>
        <taxon>Metazoa</taxon>
        <taxon>Ecdysozoa</taxon>
        <taxon>Arthropoda</taxon>
        <taxon>Hexapoda</taxon>
        <taxon>Insecta</taxon>
        <taxon>Pterygota</taxon>
        <taxon>Neoptera</taxon>
        <taxon>Endopterygota</taxon>
        <taxon>Hymenoptera</taxon>
        <taxon>Apocrita</taxon>
        <taxon>Ichneumonoidea</taxon>
        <taxon>Braconidae</taxon>
        <taxon>Microgastrinae</taxon>
        <taxon>Cotesia</taxon>
    </lineage>
</organism>
<feature type="compositionally biased region" description="Basic and acidic residues" evidence="1">
    <location>
        <begin position="131"/>
        <end position="140"/>
    </location>
</feature>
<evidence type="ECO:0000256" key="1">
    <source>
        <dbReference type="SAM" id="MobiDB-lite"/>
    </source>
</evidence>
<feature type="compositionally biased region" description="Basic and acidic residues" evidence="1">
    <location>
        <begin position="234"/>
        <end position="256"/>
    </location>
</feature>
<accession>A0AAV7I0I6</accession>
<reference evidence="2 3" key="1">
    <citation type="journal article" date="2021" name="J. Hered.">
        <title>A chromosome-level genome assembly of the parasitoid wasp, Cotesia glomerata (Hymenoptera: Braconidae).</title>
        <authorList>
            <person name="Pinto B.J."/>
            <person name="Weis J.J."/>
            <person name="Gamble T."/>
            <person name="Ode P.J."/>
            <person name="Paul R."/>
            <person name="Zaspel J.M."/>
        </authorList>
    </citation>
    <scope>NUCLEOTIDE SEQUENCE [LARGE SCALE GENOMIC DNA]</scope>
    <source>
        <strain evidence="2">CgM1</strain>
    </source>
</reference>
<sequence>MYHVNTIEAINNPNVRSRRPIANKSSLELSSDNDDESMDLTKQVKRKRKVKTQNTMQSKKRTSEGILNAYYKLRDDEDQAKKDIEINHSREVIPDSDDENKNSENEGRSNIDNKKGRVNEGDVPTEDEEFDGRVVENKVDEESEEEEEIVDKLSNGNEVLLRDNSDSLFENSDGEEDSPGNQGDFGDQTYIRNNATSEVQPRGINQCVRLNLLESDVFDQLFEQNQPSPNKIQRMQDQRRQLEEERRQEELKQEEERRQQQLVEQRLQQEEKELQYAEQERQRKILKKQRRQKLLEEQRLQEEKELQHAEQERQRKTLEEQRRRKLLKEQRDNEDQDDEENLDITDPVHIGGQIYIPSYSYNEAFRTYKPSKFITLMSHAIWGSKALARRAIKISSTNQHKLPLTPKKLVVLENQYKKFLKERNLSKDMIAVERAAINTYLGRSISSAEKKVAQQNENRNDHVST</sequence>
<name>A0AAV7I0I6_COTGL</name>
<keyword evidence="3" id="KW-1185">Reference proteome</keyword>
<gene>
    <name evidence="2" type="ORF">KQX54_002579</name>
</gene>
<feature type="region of interest" description="Disordered" evidence="1">
    <location>
        <begin position="9"/>
        <end position="189"/>
    </location>
</feature>
<comment type="caution">
    <text evidence="2">The sequence shown here is derived from an EMBL/GenBank/DDBJ whole genome shotgun (WGS) entry which is preliminary data.</text>
</comment>
<evidence type="ECO:0000313" key="2">
    <source>
        <dbReference type="EMBL" id="KAH0537981.1"/>
    </source>
</evidence>
<dbReference type="EMBL" id="JAHXZJ010002610">
    <property type="protein sequence ID" value="KAH0537981.1"/>
    <property type="molecule type" value="Genomic_DNA"/>
</dbReference>
<protein>
    <submittedName>
        <fullName evidence="2">Uncharacterized protein</fullName>
    </submittedName>
</protein>
<dbReference type="AlphaFoldDB" id="A0AAV7I0I6"/>
<proteinExistence type="predicted"/>
<dbReference type="Proteomes" id="UP000826195">
    <property type="component" value="Unassembled WGS sequence"/>
</dbReference>